<accession>A0AAE0NZA8</accession>
<gene>
    <name evidence="2" type="ORF">B0H63DRAFT_507542</name>
</gene>
<dbReference type="Proteomes" id="UP001285441">
    <property type="component" value="Unassembled WGS sequence"/>
</dbReference>
<feature type="region of interest" description="Disordered" evidence="1">
    <location>
        <begin position="1"/>
        <end position="69"/>
    </location>
</feature>
<proteinExistence type="predicted"/>
<comment type="caution">
    <text evidence="2">The sequence shown here is derived from an EMBL/GenBank/DDBJ whole genome shotgun (WGS) entry which is preliminary data.</text>
</comment>
<evidence type="ECO:0000313" key="3">
    <source>
        <dbReference type="Proteomes" id="UP001285441"/>
    </source>
</evidence>
<dbReference type="PANTHER" id="PTHR39606:SF1">
    <property type="entry name" value="CELL SURFACE PROTEIN"/>
    <property type="match status" value="1"/>
</dbReference>
<feature type="compositionally biased region" description="Polar residues" evidence="1">
    <location>
        <begin position="35"/>
        <end position="49"/>
    </location>
</feature>
<evidence type="ECO:0000256" key="1">
    <source>
        <dbReference type="SAM" id="MobiDB-lite"/>
    </source>
</evidence>
<protein>
    <submittedName>
        <fullName evidence="2">Uncharacterized protein</fullName>
    </submittedName>
</protein>
<name>A0AAE0NZA8_9PEZI</name>
<keyword evidence="3" id="KW-1185">Reference proteome</keyword>
<organism evidence="2 3">
    <name type="scientific">Podospora didyma</name>
    <dbReference type="NCBI Taxonomy" id="330526"/>
    <lineage>
        <taxon>Eukaryota</taxon>
        <taxon>Fungi</taxon>
        <taxon>Dikarya</taxon>
        <taxon>Ascomycota</taxon>
        <taxon>Pezizomycotina</taxon>
        <taxon>Sordariomycetes</taxon>
        <taxon>Sordariomycetidae</taxon>
        <taxon>Sordariales</taxon>
        <taxon>Podosporaceae</taxon>
        <taxon>Podospora</taxon>
    </lineage>
</organism>
<feature type="compositionally biased region" description="Basic and acidic residues" evidence="1">
    <location>
        <begin position="22"/>
        <end position="32"/>
    </location>
</feature>
<dbReference type="PANTHER" id="PTHR39606">
    <property type="entry name" value="SURFACE PROTEIN, PUTATIVE-RELATED"/>
    <property type="match status" value="1"/>
</dbReference>
<dbReference type="EMBL" id="JAULSW010000002">
    <property type="protein sequence ID" value="KAK3390135.1"/>
    <property type="molecule type" value="Genomic_DNA"/>
</dbReference>
<reference evidence="2" key="1">
    <citation type="journal article" date="2023" name="Mol. Phylogenet. Evol.">
        <title>Genome-scale phylogeny and comparative genomics of the fungal order Sordariales.</title>
        <authorList>
            <person name="Hensen N."/>
            <person name="Bonometti L."/>
            <person name="Westerberg I."/>
            <person name="Brannstrom I.O."/>
            <person name="Guillou S."/>
            <person name="Cros-Aarteil S."/>
            <person name="Calhoun S."/>
            <person name="Haridas S."/>
            <person name="Kuo A."/>
            <person name="Mondo S."/>
            <person name="Pangilinan J."/>
            <person name="Riley R."/>
            <person name="LaButti K."/>
            <person name="Andreopoulos B."/>
            <person name="Lipzen A."/>
            <person name="Chen C."/>
            <person name="Yan M."/>
            <person name="Daum C."/>
            <person name="Ng V."/>
            <person name="Clum A."/>
            <person name="Steindorff A."/>
            <person name="Ohm R.A."/>
            <person name="Martin F."/>
            <person name="Silar P."/>
            <person name="Natvig D.O."/>
            <person name="Lalanne C."/>
            <person name="Gautier V."/>
            <person name="Ament-Velasquez S.L."/>
            <person name="Kruys A."/>
            <person name="Hutchinson M.I."/>
            <person name="Powell A.J."/>
            <person name="Barry K."/>
            <person name="Miller A.N."/>
            <person name="Grigoriev I.V."/>
            <person name="Debuchy R."/>
            <person name="Gladieux P."/>
            <person name="Hiltunen Thoren M."/>
            <person name="Johannesson H."/>
        </authorList>
    </citation>
    <scope>NUCLEOTIDE SEQUENCE</scope>
    <source>
        <strain evidence="2">CBS 232.78</strain>
    </source>
</reference>
<evidence type="ECO:0000313" key="2">
    <source>
        <dbReference type="EMBL" id="KAK3390135.1"/>
    </source>
</evidence>
<reference evidence="2" key="2">
    <citation type="submission" date="2023-06" db="EMBL/GenBank/DDBJ databases">
        <authorList>
            <consortium name="Lawrence Berkeley National Laboratory"/>
            <person name="Haridas S."/>
            <person name="Hensen N."/>
            <person name="Bonometti L."/>
            <person name="Westerberg I."/>
            <person name="Brannstrom I.O."/>
            <person name="Guillou S."/>
            <person name="Cros-Aarteil S."/>
            <person name="Calhoun S."/>
            <person name="Kuo A."/>
            <person name="Mondo S."/>
            <person name="Pangilinan J."/>
            <person name="Riley R."/>
            <person name="LaButti K."/>
            <person name="Andreopoulos B."/>
            <person name="Lipzen A."/>
            <person name="Chen C."/>
            <person name="Yanf M."/>
            <person name="Daum C."/>
            <person name="Ng V."/>
            <person name="Clum A."/>
            <person name="Steindorff A."/>
            <person name="Ohm R."/>
            <person name="Martin F."/>
            <person name="Silar P."/>
            <person name="Natvig D."/>
            <person name="Lalanne C."/>
            <person name="Gautier V."/>
            <person name="Ament-velasquez S.L."/>
            <person name="Kruys A."/>
            <person name="Hutchinson M.I."/>
            <person name="Powell A.J."/>
            <person name="Barry K."/>
            <person name="Miller A.N."/>
            <person name="Grigoriev I.V."/>
            <person name="Debuchy R."/>
            <person name="Gladieux P."/>
            <person name="Thoren M.H."/>
            <person name="Johannesson H."/>
        </authorList>
    </citation>
    <scope>NUCLEOTIDE SEQUENCE</scope>
    <source>
        <strain evidence="2">CBS 232.78</strain>
    </source>
</reference>
<sequence length="135" mass="14242">MQNAPEGTYGPHSTRVGNTLDPRVDSDNDHRNAPTGFTQSGTPGTQKVTENVGAGVNSSATAGENTGERVARNIKGTIAQGHGLTESLRGNIMSGVDSLVGDKTKQPRDEAIARAGDREFLNKEFAKKGTVHKNL</sequence>
<dbReference type="AlphaFoldDB" id="A0AAE0NZA8"/>